<sequence>MRPTNIISWENAKYNIKISYMKAWDARRKAIKVIFGDWEESYKTLCLYYECLIE</sequence>
<evidence type="ECO:0000313" key="1">
    <source>
        <dbReference type="EMBL" id="PKA64901.1"/>
    </source>
</evidence>
<protein>
    <submittedName>
        <fullName evidence="1">Uncharacterized protein</fullName>
    </submittedName>
</protein>
<reference evidence="1 2" key="1">
    <citation type="journal article" date="2017" name="Nature">
        <title>The Apostasia genome and the evolution of orchids.</title>
        <authorList>
            <person name="Zhang G.Q."/>
            <person name="Liu K.W."/>
            <person name="Li Z."/>
            <person name="Lohaus R."/>
            <person name="Hsiao Y.Y."/>
            <person name="Niu S.C."/>
            <person name="Wang J.Y."/>
            <person name="Lin Y.C."/>
            <person name="Xu Q."/>
            <person name="Chen L.J."/>
            <person name="Yoshida K."/>
            <person name="Fujiwara S."/>
            <person name="Wang Z.W."/>
            <person name="Zhang Y.Q."/>
            <person name="Mitsuda N."/>
            <person name="Wang M."/>
            <person name="Liu G.H."/>
            <person name="Pecoraro L."/>
            <person name="Huang H.X."/>
            <person name="Xiao X.J."/>
            <person name="Lin M."/>
            <person name="Wu X.Y."/>
            <person name="Wu W.L."/>
            <person name="Chen Y.Y."/>
            <person name="Chang S.B."/>
            <person name="Sakamoto S."/>
            <person name="Ohme-Takagi M."/>
            <person name="Yagi M."/>
            <person name="Zeng S.J."/>
            <person name="Shen C.Y."/>
            <person name="Yeh C.M."/>
            <person name="Luo Y.B."/>
            <person name="Tsai W.C."/>
            <person name="Van de Peer Y."/>
            <person name="Liu Z.J."/>
        </authorList>
    </citation>
    <scope>NUCLEOTIDE SEQUENCE [LARGE SCALE GENOMIC DNA]</scope>
    <source>
        <strain evidence="2">cv. Shenzhen</strain>
        <tissue evidence="1">Stem</tissue>
    </source>
</reference>
<dbReference type="OrthoDB" id="1852000at2759"/>
<accession>A0A2I0BAV4</accession>
<keyword evidence="2" id="KW-1185">Reference proteome</keyword>
<dbReference type="Proteomes" id="UP000236161">
    <property type="component" value="Unassembled WGS sequence"/>
</dbReference>
<dbReference type="EMBL" id="KZ451899">
    <property type="protein sequence ID" value="PKA64901.1"/>
    <property type="molecule type" value="Genomic_DNA"/>
</dbReference>
<evidence type="ECO:0000313" key="2">
    <source>
        <dbReference type="Proteomes" id="UP000236161"/>
    </source>
</evidence>
<dbReference type="AlphaFoldDB" id="A0A2I0BAV4"/>
<organism evidence="1 2">
    <name type="scientific">Apostasia shenzhenica</name>
    <dbReference type="NCBI Taxonomy" id="1088818"/>
    <lineage>
        <taxon>Eukaryota</taxon>
        <taxon>Viridiplantae</taxon>
        <taxon>Streptophyta</taxon>
        <taxon>Embryophyta</taxon>
        <taxon>Tracheophyta</taxon>
        <taxon>Spermatophyta</taxon>
        <taxon>Magnoliopsida</taxon>
        <taxon>Liliopsida</taxon>
        <taxon>Asparagales</taxon>
        <taxon>Orchidaceae</taxon>
        <taxon>Apostasioideae</taxon>
        <taxon>Apostasia</taxon>
    </lineage>
</organism>
<name>A0A2I0BAV4_9ASPA</name>
<gene>
    <name evidence="1" type="ORF">AXF42_Ash011503</name>
</gene>
<proteinExistence type="predicted"/>